<evidence type="ECO:0000256" key="8">
    <source>
        <dbReference type="ARBA" id="ARBA00023015"/>
    </source>
</evidence>
<comment type="similarity">
    <text evidence="2">Belongs to the Fur family.</text>
</comment>
<keyword evidence="7 11" id="KW-0862">Zinc</keyword>
<gene>
    <name evidence="13" type="ORF">CNX65_22100</name>
</gene>
<keyword evidence="8" id="KW-0805">Transcription regulation</keyword>
<keyword evidence="6 11" id="KW-0479">Metal-binding</keyword>
<dbReference type="InterPro" id="IPR043135">
    <property type="entry name" value="Fur_C"/>
</dbReference>
<name>A0A290Z9F5_9PSEU</name>
<evidence type="ECO:0000256" key="12">
    <source>
        <dbReference type="SAM" id="MobiDB-lite"/>
    </source>
</evidence>
<reference evidence="13" key="1">
    <citation type="submission" date="2017-09" db="EMBL/GenBank/DDBJ databases">
        <title>Complete Genome Sequence of ansamitocin-producing Bacterium Actinosynnema pretiosum X47.</title>
        <authorList>
            <person name="Cao G."/>
            <person name="Zong G."/>
            <person name="Zhong C."/>
            <person name="Fu J."/>
        </authorList>
    </citation>
    <scope>NUCLEOTIDE SEQUENCE [LARGE SCALE GENOMIC DNA]</scope>
    <source>
        <strain evidence="13">X47</strain>
    </source>
</reference>
<dbReference type="AlphaFoldDB" id="A0A290Z9F5"/>
<dbReference type="Proteomes" id="UP000218505">
    <property type="component" value="Chromosome"/>
</dbReference>
<evidence type="ECO:0000256" key="5">
    <source>
        <dbReference type="ARBA" id="ARBA00022491"/>
    </source>
</evidence>
<evidence type="ECO:0000256" key="10">
    <source>
        <dbReference type="ARBA" id="ARBA00023163"/>
    </source>
</evidence>
<evidence type="ECO:0000256" key="4">
    <source>
        <dbReference type="ARBA" id="ARBA00022490"/>
    </source>
</evidence>
<evidence type="ECO:0000256" key="11">
    <source>
        <dbReference type="PIRSR" id="PIRSR602481-1"/>
    </source>
</evidence>
<feature type="binding site" evidence="11">
    <location>
        <position position="220"/>
    </location>
    <ligand>
        <name>Zn(2+)</name>
        <dbReference type="ChEBI" id="CHEBI:29105"/>
    </ligand>
</feature>
<feature type="region of interest" description="Disordered" evidence="12">
    <location>
        <begin position="1"/>
        <end position="105"/>
    </location>
</feature>
<dbReference type="CDD" id="cd07153">
    <property type="entry name" value="Fur_like"/>
    <property type="match status" value="1"/>
</dbReference>
<keyword evidence="9" id="KW-0238">DNA-binding</keyword>
<evidence type="ECO:0000256" key="9">
    <source>
        <dbReference type="ARBA" id="ARBA00023125"/>
    </source>
</evidence>
<dbReference type="KEGG" id="apre:CNX65_22100"/>
<accession>A0A290Z9F5</accession>
<dbReference type="GO" id="GO:0045892">
    <property type="term" value="P:negative regulation of DNA-templated transcription"/>
    <property type="evidence" value="ECO:0007669"/>
    <property type="project" value="TreeGrafter"/>
</dbReference>
<feature type="binding site" evidence="11">
    <location>
        <position position="263"/>
    </location>
    <ligand>
        <name>Zn(2+)</name>
        <dbReference type="ChEBI" id="CHEBI:29105"/>
    </ligand>
</feature>
<dbReference type="InterPro" id="IPR036388">
    <property type="entry name" value="WH-like_DNA-bd_sf"/>
</dbReference>
<evidence type="ECO:0000256" key="2">
    <source>
        <dbReference type="ARBA" id="ARBA00007957"/>
    </source>
</evidence>
<dbReference type="GO" id="GO:0005829">
    <property type="term" value="C:cytosol"/>
    <property type="evidence" value="ECO:0007669"/>
    <property type="project" value="TreeGrafter"/>
</dbReference>
<comment type="subunit">
    <text evidence="3">Homodimer.</text>
</comment>
<dbReference type="InterPro" id="IPR036390">
    <property type="entry name" value="WH_DNA-bd_sf"/>
</dbReference>
<keyword evidence="4" id="KW-0963">Cytoplasm</keyword>
<dbReference type="Pfam" id="PF01475">
    <property type="entry name" value="FUR"/>
    <property type="match status" value="1"/>
</dbReference>
<dbReference type="PANTHER" id="PTHR33202:SF2">
    <property type="entry name" value="FERRIC UPTAKE REGULATION PROTEIN"/>
    <property type="match status" value="1"/>
</dbReference>
<sequence length="272" mass="27959">MGRRGWTGRAPCSTSGASGSRGARRSGATRRGWSGGWRRSGSRRTGAWRTRGGSGRSSWTRGRVRGRVAGAEPGGDRRGRDHVGGRARAVGPGGGAGPSAGSAGPTEQLKTIVFSHKILPTCEGRPMRFGRDGSGAGGGVRLTARRRAVLGALGGLPGPASAQVVHRRVRADGERIGLTGVYRLLAILVDAGLAGVTKDSGGRHLFHLRVDSSHDHHLLCGGCGRAERVDAGCVLGWAETAAAAHGFRDVSVSIVLSGVCPECGKAEPGADR</sequence>
<dbReference type="SUPFAM" id="SSF46785">
    <property type="entry name" value="Winged helix' DNA-binding domain"/>
    <property type="match status" value="1"/>
</dbReference>
<organism evidence="13 14">
    <name type="scientific">Actinosynnema pretiosum</name>
    <dbReference type="NCBI Taxonomy" id="42197"/>
    <lineage>
        <taxon>Bacteria</taxon>
        <taxon>Bacillati</taxon>
        <taxon>Actinomycetota</taxon>
        <taxon>Actinomycetes</taxon>
        <taxon>Pseudonocardiales</taxon>
        <taxon>Pseudonocardiaceae</taxon>
        <taxon>Actinosynnema</taxon>
    </lineage>
</organism>
<dbReference type="PANTHER" id="PTHR33202">
    <property type="entry name" value="ZINC UPTAKE REGULATION PROTEIN"/>
    <property type="match status" value="1"/>
</dbReference>
<evidence type="ECO:0000313" key="14">
    <source>
        <dbReference type="Proteomes" id="UP000218505"/>
    </source>
</evidence>
<keyword evidence="5" id="KW-0678">Repressor</keyword>
<protein>
    <recommendedName>
        <fullName evidence="15">Transcriptional repressor</fullName>
    </recommendedName>
</protein>
<evidence type="ECO:0000313" key="13">
    <source>
        <dbReference type="EMBL" id="ATE55647.1"/>
    </source>
</evidence>
<keyword evidence="14" id="KW-1185">Reference proteome</keyword>
<dbReference type="Gene3D" id="3.30.1490.190">
    <property type="match status" value="1"/>
</dbReference>
<comment type="cofactor">
    <cofactor evidence="11">
        <name>Zn(2+)</name>
        <dbReference type="ChEBI" id="CHEBI:29105"/>
    </cofactor>
    <text evidence="11">Binds 1 zinc ion per subunit.</text>
</comment>
<dbReference type="InterPro" id="IPR002481">
    <property type="entry name" value="FUR"/>
</dbReference>
<evidence type="ECO:0000256" key="7">
    <source>
        <dbReference type="ARBA" id="ARBA00022833"/>
    </source>
</evidence>
<feature type="compositionally biased region" description="Low complexity" evidence="12">
    <location>
        <begin position="29"/>
        <end position="71"/>
    </location>
</feature>
<feature type="binding site" evidence="11">
    <location>
        <position position="260"/>
    </location>
    <ligand>
        <name>Zn(2+)</name>
        <dbReference type="ChEBI" id="CHEBI:29105"/>
    </ligand>
</feature>
<dbReference type="GO" id="GO:0000976">
    <property type="term" value="F:transcription cis-regulatory region binding"/>
    <property type="evidence" value="ECO:0007669"/>
    <property type="project" value="TreeGrafter"/>
</dbReference>
<evidence type="ECO:0000256" key="6">
    <source>
        <dbReference type="ARBA" id="ARBA00022723"/>
    </source>
</evidence>
<dbReference type="Gene3D" id="1.10.10.10">
    <property type="entry name" value="Winged helix-like DNA-binding domain superfamily/Winged helix DNA-binding domain"/>
    <property type="match status" value="1"/>
</dbReference>
<evidence type="ECO:0000256" key="3">
    <source>
        <dbReference type="ARBA" id="ARBA00011738"/>
    </source>
</evidence>
<evidence type="ECO:0008006" key="15">
    <source>
        <dbReference type="Google" id="ProtNLM"/>
    </source>
</evidence>
<evidence type="ECO:0000256" key="1">
    <source>
        <dbReference type="ARBA" id="ARBA00004496"/>
    </source>
</evidence>
<dbReference type="GO" id="GO:0003700">
    <property type="term" value="F:DNA-binding transcription factor activity"/>
    <property type="evidence" value="ECO:0007669"/>
    <property type="project" value="InterPro"/>
</dbReference>
<feature type="compositionally biased region" description="Basic and acidic residues" evidence="12">
    <location>
        <begin position="74"/>
        <end position="84"/>
    </location>
</feature>
<feature type="binding site" evidence="11">
    <location>
        <position position="223"/>
    </location>
    <ligand>
        <name>Zn(2+)</name>
        <dbReference type="ChEBI" id="CHEBI:29105"/>
    </ligand>
</feature>
<dbReference type="EMBL" id="CP023445">
    <property type="protein sequence ID" value="ATE55647.1"/>
    <property type="molecule type" value="Genomic_DNA"/>
</dbReference>
<keyword evidence="10" id="KW-0804">Transcription</keyword>
<comment type="subcellular location">
    <subcellularLocation>
        <location evidence="1">Cytoplasm</location>
    </subcellularLocation>
</comment>
<dbReference type="GO" id="GO:0008270">
    <property type="term" value="F:zinc ion binding"/>
    <property type="evidence" value="ECO:0007669"/>
    <property type="project" value="TreeGrafter"/>
</dbReference>
<proteinExistence type="inferred from homology"/>
<dbReference type="GO" id="GO:1900376">
    <property type="term" value="P:regulation of secondary metabolite biosynthetic process"/>
    <property type="evidence" value="ECO:0007669"/>
    <property type="project" value="TreeGrafter"/>
</dbReference>